<keyword evidence="5" id="KW-1185">Reference proteome</keyword>
<evidence type="ECO:0000256" key="1">
    <source>
        <dbReference type="ARBA" id="ARBA00022679"/>
    </source>
</evidence>
<keyword evidence="1 4" id="KW-0808">Transferase</keyword>
<dbReference type="InterPro" id="IPR050680">
    <property type="entry name" value="YpeA/RimI_acetyltransf"/>
</dbReference>
<dbReference type="CDD" id="cd04301">
    <property type="entry name" value="NAT_SF"/>
    <property type="match status" value="1"/>
</dbReference>
<proteinExistence type="predicted"/>
<dbReference type="InterPro" id="IPR000182">
    <property type="entry name" value="GNAT_dom"/>
</dbReference>
<dbReference type="Gene3D" id="3.40.630.30">
    <property type="match status" value="1"/>
</dbReference>
<evidence type="ECO:0000313" key="5">
    <source>
        <dbReference type="Proteomes" id="UP000248553"/>
    </source>
</evidence>
<accession>A0A328BHF3</accession>
<evidence type="ECO:0000259" key="3">
    <source>
        <dbReference type="PROSITE" id="PS51186"/>
    </source>
</evidence>
<name>A0A328BHF3_9BACT</name>
<gene>
    <name evidence="4" type="ORF">DLM85_11830</name>
</gene>
<keyword evidence="2" id="KW-0012">Acyltransferase</keyword>
<dbReference type="PANTHER" id="PTHR43420">
    <property type="entry name" value="ACETYLTRANSFERASE"/>
    <property type="match status" value="1"/>
</dbReference>
<dbReference type="GO" id="GO:0016747">
    <property type="term" value="F:acyltransferase activity, transferring groups other than amino-acyl groups"/>
    <property type="evidence" value="ECO:0007669"/>
    <property type="project" value="InterPro"/>
</dbReference>
<dbReference type="Pfam" id="PF00583">
    <property type="entry name" value="Acetyltransf_1"/>
    <property type="match status" value="1"/>
</dbReference>
<feature type="domain" description="N-acetyltransferase" evidence="3">
    <location>
        <begin position="1"/>
        <end position="136"/>
    </location>
</feature>
<reference evidence="5" key="1">
    <citation type="submission" date="2018-05" db="EMBL/GenBank/DDBJ databases">
        <authorList>
            <person name="Nie L."/>
        </authorList>
    </citation>
    <scope>NUCLEOTIDE SEQUENCE [LARGE SCALE GENOMIC DNA]</scope>
    <source>
        <strain evidence="5">NL</strain>
    </source>
</reference>
<organism evidence="4 5">
    <name type="scientific">Hymenobacter edaphi</name>
    <dbReference type="NCBI Taxonomy" id="2211146"/>
    <lineage>
        <taxon>Bacteria</taxon>
        <taxon>Pseudomonadati</taxon>
        <taxon>Bacteroidota</taxon>
        <taxon>Cytophagia</taxon>
        <taxon>Cytophagales</taxon>
        <taxon>Hymenobacteraceae</taxon>
        <taxon>Hymenobacter</taxon>
    </lineage>
</organism>
<dbReference type="Proteomes" id="UP000248553">
    <property type="component" value="Unassembled WGS sequence"/>
</dbReference>
<evidence type="ECO:0000313" key="4">
    <source>
        <dbReference type="EMBL" id="RAK66892.1"/>
    </source>
</evidence>
<dbReference type="SUPFAM" id="SSF55729">
    <property type="entry name" value="Acyl-CoA N-acyltransferases (Nat)"/>
    <property type="match status" value="1"/>
</dbReference>
<dbReference type="EMBL" id="QHKM01000003">
    <property type="protein sequence ID" value="RAK66892.1"/>
    <property type="molecule type" value="Genomic_DNA"/>
</dbReference>
<evidence type="ECO:0000256" key="2">
    <source>
        <dbReference type="ARBA" id="ARBA00023315"/>
    </source>
</evidence>
<comment type="caution">
    <text evidence="4">The sequence shown here is derived from an EMBL/GenBank/DDBJ whole genome shotgun (WGS) entry which is preliminary data.</text>
</comment>
<sequence>MVEIRPIPAATTYDLRHRVLWPDRPPAYVELPEDAAGWHFGAFEDGKLVSVVSLFVDGEVARFRKFATEPAWQGRGIGSALLRYLMQAAAERGARRLWCDARQSTAGFYRKFGFGVDGEAFYKGPVSYVRMSCALPAGS</sequence>
<dbReference type="InterPro" id="IPR016181">
    <property type="entry name" value="Acyl_CoA_acyltransferase"/>
</dbReference>
<dbReference type="PROSITE" id="PS51186">
    <property type="entry name" value="GNAT"/>
    <property type="match status" value="1"/>
</dbReference>
<dbReference type="AlphaFoldDB" id="A0A328BHF3"/>
<protein>
    <submittedName>
        <fullName evidence="4">GNAT family N-acetyltransferase</fullName>
    </submittedName>
</protein>
<dbReference type="OrthoDB" id="1178186at2"/>